<dbReference type="InterPro" id="IPR027450">
    <property type="entry name" value="AlkB-like"/>
</dbReference>
<organism evidence="2 3">
    <name type="scientific">Chryseobacterium arthrosphaerae</name>
    <dbReference type="NCBI Taxonomy" id="651561"/>
    <lineage>
        <taxon>Bacteria</taxon>
        <taxon>Pseudomonadati</taxon>
        <taxon>Bacteroidota</taxon>
        <taxon>Flavobacteriia</taxon>
        <taxon>Flavobacteriales</taxon>
        <taxon>Weeksellaceae</taxon>
        <taxon>Chryseobacterium group</taxon>
        <taxon>Chryseobacterium</taxon>
    </lineage>
</organism>
<accession>A0ABU7R0R3</accession>
<feature type="domain" description="Alpha-ketoglutarate-dependent dioxygenase AlkB-like" evidence="1">
    <location>
        <begin position="40"/>
        <end position="199"/>
    </location>
</feature>
<dbReference type="EMBL" id="JAZGJU010000027">
    <property type="protein sequence ID" value="MEE6128403.1"/>
    <property type="molecule type" value="Genomic_DNA"/>
</dbReference>
<dbReference type="Gene3D" id="2.60.120.590">
    <property type="entry name" value="Alpha-ketoglutarate-dependent dioxygenase AlkB-like"/>
    <property type="match status" value="1"/>
</dbReference>
<dbReference type="PANTHER" id="PTHR31212">
    <property type="entry name" value="ALPHA-KETOGLUTARATE-DEPENDENT DIOXYGENASE ALKB HOMOLOG 3"/>
    <property type="match status" value="1"/>
</dbReference>
<dbReference type="RefSeq" id="WP_241309537.1">
    <property type="nucleotide sequence ID" value="NZ_JAKYXJ010000002.1"/>
</dbReference>
<comment type="caution">
    <text evidence="2">The sequence shown here is derived from an EMBL/GenBank/DDBJ whole genome shotgun (WGS) entry which is preliminary data.</text>
</comment>
<dbReference type="GO" id="GO:0051213">
    <property type="term" value="F:dioxygenase activity"/>
    <property type="evidence" value="ECO:0007669"/>
    <property type="project" value="UniProtKB-KW"/>
</dbReference>
<gene>
    <name evidence="2" type="ORF">V2E39_13495</name>
</gene>
<keyword evidence="3" id="KW-1185">Reference proteome</keyword>
<dbReference type="Pfam" id="PF13532">
    <property type="entry name" value="2OG-FeII_Oxy_2"/>
    <property type="match status" value="1"/>
</dbReference>
<dbReference type="SUPFAM" id="SSF51197">
    <property type="entry name" value="Clavaminate synthase-like"/>
    <property type="match status" value="1"/>
</dbReference>
<reference evidence="2 3" key="1">
    <citation type="submission" date="2024-01" db="EMBL/GenBank/DDBJ databases">
        <title>Whole genome of Chryseobacterium arthrosphaerae NNCa 2741.</title>
        <authorList>
            <person name="Boriskina E.V."/>
            <person name="Gordinskaya N.A."/>
            <person name="Kropotov V.S."/>
            <person name="Alekseeva A.E."/>
            <person name="Makhova M.A."/>
            <person name="Kryazhev D.V."/>
            <person name="Shkurkina I.S."/>
        </authorList>
    </citation>
    <scope>NUCLEOTIDE SEQUENCE [LARGE SCALE GENOMIC DNA]</scope>
    <source>
        <strain evidence="2 3">NNCa 2741</strain>
    </source>
</reference>
<evidence type="ECO:0000259" key="1">
    <source>
        <dbReference type="Pfam" id="PF13532"/>
    </source>
</evidence>
<dbReference type="InterPro" id="IPR032854">
    <property type="entry name" value="ALKBH3"/>
</dbReference>
<proteinExistence type="predicted"/>
<dbReference type="InterPro" id="IPR037151">
    <property type="entry name" value="AlkB-like_sf"/>
</dbReference>
<name>A0ABU7R0R3_9FLAO</name>
<dbReference type="Proteomes" id="UP001350005">
    <property type="component" value="Unassembled WGS sequence"/>
</dbReference>
<keyword evidence="2" id="KW-0560">Oxidoreductase</keyword>
<evidence type="ECO:0000313" key="2">
    <source>
        <dbReference type="EMBL" id="MEE6128403.1"/>
    </source>
</evidence>
<evidence type="ECO:0000313" key="3">
    <source>
        <dbReference type="Proteomes" id="UP001350005"/>
    </source>
</evidence>
<sequence length="265" mass="30695">MTRTAFHQIVLPLERNLFHELFHSAEFETTGKGRLGNHLVKWDGQHIPVVRTTTRYTVPATAFSGIHQSLVDQINKALSDEKKDIPSQDFNNALIEVYDAVYSKMGFHSDQALDLEDHSFIALFSCYEKPDELADFQLRKLVIKNKTTEEESEIMLHHNSVVLFSLETNKKFQHKIVLNSLPDPKIKADDNKWLGITFRKSKTYIRFSDTLPCFSTGELFKLADKEQESEFFQLRGRENRSLDFVYPDLNYTISQGDLLIPKHKK</sequence>
<dbReference type="PANTHER" id="PTHR31212:SF4">
    <property type="entry name" value="ALPHA-KETOGLUTARATE-DEPENDENT DIOXYGENASE ALKB HOMOLOG 3"/>
    <property type="match status" value="1"/>
</dbReference>
<keyword evidence="2" id="KW-0223">Dioxygenase</keyword>
<protein>
    <submittedName>
        <fullName evidence="2">Alpha-ketoglutarate-dependent dioxygenase AlkB</fullName>
    </submittedName>
</protein>